<name>A0A286RI74_9BACT</name>
<protein>
    <recommendedName>
        <fullName evidence="1">Sulfatase-modifying factor enzyme-like domain-containing protein</fullName>
    </recommendedName>
</protein>
<dbReference type="PANTHER" id="PTHR23150">
    <property type="entry name" value="SULFATASE MODIFYING FACTOR 1, 2"/>
    <property type="match status" value="1"/>
</dbReference>
<dbReference type="RefSeq" id="WP_237260130.1">
    <property type="nucleotide sequence ID" value="NZ_CP018477.1"/>
</dbReference>
<reference evidence="2 3" key="1">
    <citation type="journal article" name="Front. Microbiol.">
        <title>Sugar Metabolism of the First Thermophilic Planctomycete Thermogutta terrifontis: Comparative Genomic and Transcriptomic Approaches.</title>
        <authorList>
            <person name="Elcheninov A.G."/>
            <person name="Menzel P."/>
            <person name="Gudbergsdottir S.R."/>
            <person name="Slesarev A.I."/>
            <person name="Kadnikov V.V."/>
            <person name="Krogh A."/>
            <person name="Bonch-Osmolovskaya E.A."/>
            <person name="Peng X."/>
            <person name="Kublanov I.V."/>
        </authorList>
    </citation>
    <scope>NUCLEOTIDE SEQUENCE [LARGE SCALE GENOMIC DNA]</scope>
    <source>
        <strain evidence="2 3">R1</strain>
    </source>
</reference>
<proteinExistence type="predicted"/>
<dbReference type="InterPro" id="IPR051043">
    <property type="entry name" value="Sulfatase_Mod_Factor_Kinase"/>
</dbReference>
<dbReference type="AlphaFoldDB" id="A0A286RI74"/>
<dbReference type="Proteomes" id="UP000215086">
    <property type="component" value="Chromosome"/>
</dbReference>
<dbReference type="GO" id="GO:0120147">
    <property type="term" value="F:formylglycine-generating oxidase activity"/>
    <property type="evidence" value="ECO:0007669"/>
    <property type="project" value="TreeGrafter"/>
</dbReference>
<evidence type="ECO:0000313" key="3">
    <source>
        <dbReference type="Proteomes" id="UP000215086"/>
    </source>
</evidence>
<dbReference type="InterPro" id="IPR005532">
    <property type="entry name" value="SUMF_dom"/>
</dbReference>
<dbReference type="EMBL" id="CP018477">
    <property type="protein sequence ID" value="ASV75657.1"/>
    <property type="molecule type" value="Genomic_DNA"/>
</dbReference>
<dbReference type="SUPFAM" id="SSF56436">
    <property type="entry name" value="C-type lectin-like"/>
    <property type="match status" value="1"/>
</dbReference>
<feature type="domain" description="Sulfatase-modifying factor enzyme-like" evidence="1">
    <location>
        <begin position="74"/>
        <end position="319"/>
    </location>
</feature>
<dbReference type="KEGG" id="ttf:THTE_3055"/>
<dbReference type="PANTHER" id="PTHR23150:SF19">
    <property type="entry name" value="FORMYLGLYCINE-GENERATING ENZYME"/>
    <property type="match status" value="1"/>
</dbReference>
<evidence type="ECO:0000259" key="1">
    <source>
        <dbReference type="Pfam" id="PF03781"/>
    </source>
</evidence>
<dbReference type="Pfam" id="PF03781">
    <property type="entry name" value="FGE-sulfatase"/>
    <property type="match status" value="1"/>
</dbReference>
<organism evidence="2 3">
    <name type="scientific">Thermogutta terrifontis</name>
    <dbReference type="NCBI Taxonomy" id="1331910"/>
    <lineage>
        <taxon>Bacteria</taxon>
        <taxon>Pseudomonadati</taxon>
        <taxon>Planctomycetota</taxon>
        <taxon>Planctomycetia</taxon>
        <taxon>Pirellulales</taxon>
        <taxon>Thermoguttaceae</taxon>
        <taxon>Thermogutta</taxon>
    </lineage>
</organism>
<keyword evidence="3" id="KW-1185">Reference proteome</keyword>
<gene>
    <name evidence="2" type="ORF">THTE_3055</name>
</gene>
<accession>A0A286RI74</accession>
<evidence type="ECO:0000313" key="2">
    <source>
        <dbReference type="EMBL" id="ASV75657.1"/>
    </source>
</evidence>
<dbReference type="InterPro" id="IPR016187">
    <property type="entry name" value="CTDL_fold"/>
</dbReference>
<sequence length="374" mass="43011">MRSWLWVGVGTVVLGWGMTSLWAEEGTGQKVNPAEDLVIKWLPEPYPVPNADAKTEAEMKPYTEVIVGTDIKFDMVPIPGGKFLMGSPENEPGRKPDEGPQHEVEIEPFWMAKYETLWDAYETWSFELDKRRREQTKEPATKWDEIADAIARPTPPYTDMSFGMGKKDRPAVCMTLYAAQHFCKWLCAKTGRYYRLPTEAEWEYACRAGTTTAYSFGNDPANLDDYAWYFDNSDDKYHKVGEKKPNPWGLYDMHGNVAEWVLDQYVPDAYQKFAGKTVKNPIVPVTKEFPVVVRGGSWMDDPEMLRSAARRASHPDWKMQDPQIPQSIWYLTDAPFVGFRVVRPLRLPTEEEAKLYEPDPEILRNYRKAQGGKQ</sequence>
<dbReference type="Gene3D" id="3.90.1580.10">
    <property type="entry name" value="paralog of FGE (formylglycine-generating enzyme)"/>
    <property type="match status" value="1"/>
</dbReference>
<dbReference type="InterPro" id="IPR042095">
    <property type="entry name" value="SUMF_sf"/>
</dbReference>